<evidence type="ECO:0000256" key="13">
    <source>
        <dbReference type="SAM" id="MobiDB-lite"/>
    </source>
</evidence>
<evidence type="ECO:0000256" key="8">
    <source>
        <dbReference type="ARBA" id="ARBA00023069"/>
    </source>
</evidence>
<dbReference type="Gene3D" id="3.80.10.10">
    <property type="entry name" value="Ribonuclease Inhibitor"/>
    <property type="match status" value="1"/>
</dbReference>
<reference evidence="14 15" key="1">
    <citation type="submission" date="2019-07" db="EMBL/GenBank/DDBJ databases">
        <title>Genomes of Cafeteria roenbergensis.</title>
        <authorList>
            <person name="Fischer M.G."/>
            <person name="Hackl T."/>
            <person name="Roman M."/>
        </authorList>
    </citation>
    <scope>NUCLEOTIDE SEQUENCE [LARGE SCALE GENOMIC DNA]</scope>
    <source>
        <strain evidence="14 15">RCC970-E3</strain>
    </source>
</reference>
<dbReference type="GO" id="GO:0005874">
    <property type="term" value="C:microtubule"/>
    <property type="evidence" value="ECO:0007669"/>
    <property type="project" value="UniProtKB-KW"/>
</dbReference>
<feature type="repeat" description="WD" evidence="12">
    <location>
        <begin position="451"/>
        <end position="488"/>
    </location>
</feature>
<keyword evidence="6" id="KW-0677">Repeat</keyword>
<evidence type="ECO:0000256" key="7">
    <source>
        <dbReference type="ARBA" id="ARBA00023017"/>
    </source>
</evidence>
<keyword evidence="11" id="KW-0966">Cell projection</keyword>
<accession>A0A5A8CV40</accession>
<dbReference type="GO" id="GO:0045504">
    <property type="term" value="F:dynein heavy chain binding"/>
    <property type="evidence" value="ECO:0007669"/>
    <property type="project" value="TreeGrafter"/>
</dbReference>
<evidence type="ECO:0000256" key="1">
    <source>
        <dbReference type="ARBA" id="ARBA00004430"/>
    </source>
</evidence>
<evidence type="ECO:0000256" key="10">
    <source>
        <dbReference type="ARBA" id="ARBA00023212"/>
    </source>
</evidence>
<dbReference type="InterPro" id="IPR036322">
    <property type="entry name" value="WD40_repeat_dom_sf"/>
</dbReference>
<dbReference type="GO" id="GO:0003341">
    <property type="term" value="P:cilium movement"/>
    <property type="evidence" value="ECO:0007669"/>
    <property type="project" value="TreeGrafter"/>
</dbReference>
<evidence type="ECO:0000256" key="4">
    <source>
        <dbReference type="ARBA" id="ARBA00022574"/>
    </source>
</evidence>
<dbReference type="SUPFAM" id="SSF52047">
    <property type="entry name" value="RNI-like"/>
    <property type="match status" value="1"/>
</dbReference>
<evidence type="ECO:0000256" key="2">
    <source>
        <dbReference type="ARBA" id="ARBA00011059"/>
    </source>
</evidence>
<proteinExistence type="inferred from homology"/>
<dbReference type="SUPFAM" id="SSF50978">
    <property type="entry name" value="WD40 repeat-like"/>
    <property type="match status" value="1"/>
</dbReference>
<keyword evidence="3" id="KW-0963">Cytoplasm</keyword>
<dbReference type="InterPro" id="IPR001680">
    <property type="entry name" value="WD40_rpt"/>
</dbReference>
<comment type="caution">
    <text evidence="14">The sequence shown here is derived from an EMBL/GenBank/DDBJ whole genome shotgun (WGS) entry which is preliminary data.</text>
</comment>
<evidence type="ECO:0000256" key="12">
    <source>
        <dbReference type="PROSITE-ProRule" id="PRU00221"/>
    </source>
</evidence>
<organism evidence="14 15">
    <name type="scientific">Cafeteria roenbergensis</name>
    <name type="common">Marine flagellate</name>
    <dbReference type="NCBI Taxonomy" id="33653"/>
    <lineage>
        <taxon>Eukaryota</taxon>
        <taxon>Sar</taxon>
        <taxon>Stramenopiles</taxon>
        <taxon>Bigyra</taxon>
        <taxon>Opalozoa</taxon>
        <taxon>Bicosoecida</taxon>
        <taxon>Cafeteriaceae</taxon>
        <taxon>Cafeteria</taxon>
    </lineage>
</organism>
<evidence type="ECO:0000256" key="3">
    <source>
        <dbReference type="ARBA" id="ARBA00022490"/>
    </source>
</evidence>
<dbReference type="InterPro" id="IPR032675">
    <property type="entry name" value="LRR_dom_sf"/>
</dbReference>
<feature type="region of interest" description="Disordered" evidence="13">
    <location>
        <begin position="639"/>
        <end position="668"/>
    </location>
</feature>
<keyword evidence="5" id="KW-0493">Microtubule</keyword>
<sequence length="668" mass="71205">MQRSIRLQQRSLRQARVIDLSFYDLNDDQAVVLATSLAAAAPALAGLVLTGNTRIGLPGARAIAAAVSAARLRPPSSARFNAIDVALCGLGGPLGVSQRISSSSRVPALADAIAIHPRIVRVSLSGNDVTRAGAAALIASAVESSAAGASVARSPTATATIPVPASSSGCGFTMLDLSANKLTASDWRDLSDEAAFAVGPRSESTLVGLCGDVGGESAGLMAVDDVSRSAASVWEAAMEVLLQYSKKRREFGEHCEFSDGPAQMLESTMCSHDDDDKFVVERYLKKAGKDAKIKSTMVQLGFVVDTCLKQNNTVDIYEEYFKDEEVDLSAEPPSARGLAVFRDPNATKRAACKIHWHPEGTRLAVAYSVLQFQDPRMMGGRLPMKSYIWSLANPNAPERTLIPQSPLMCLRYHHKLTDVLVGGCYNGLVCVFDARAAGAAVLTAERTSEVETSHHDPVYDAFWVQSKSNSTFASVSTDGQLMLWDMRNLARPLDDVYELKDSSGRLLGGSCLEYNPEANGKFLVGTEQAACPPAARRTAAAGWSRWGGPRAARLSLLEVSESLSTASTTRRPTWGTCWSERRCGEKALEQRAAQLAKAAKAAERSASKAAASAGEGKEDEMAEVLRSVDTEFLRLIKDAEQDDDEAYADDYEEESRGGAAAAAAAGAP</sequence>
<dbReference type="InterPro" id="IPR050687">
    <property type="entry name" value="Dynein_IC"/>
</dbReference>
<evidence type="ECO:0000256" key="5">
    <source>
        <dbReference type="ARBA" id="ARBA00022701"/>
    </source>
</evidence>
<keyword evidence="10" id="KW-0206">Cytoskeleton</keyword>
<comment type="subcellular location">
    <subcellularLocation>
        <location evidence="1">Cytoplasm</location>
        <location evidence="1">Cytoskeleton</location>
        <location evidence="1">Cilium axoneme</location>
    </subcellularLocation>
</comment>
<dbReference type="PROSITE" id="PS50082">
    <property type="entry name" value="WD_REPEATS_2"/>
    <property type="match status" value="1"/>
</dbReference>
<evidence type="ECO:0000256" key="9">
    <source>
        <dbReference type="ARBA" id="ARBA00023175"/>
    </source>
</evidence>
<dbReference type="GO" id="GO:0036158">
    <property type="term" value="P:outer dynein arm assembly"/>
    <property type="evidence" value="ECO:0007669"/>
    <property type="project" value="TreeGrafter"/>
</dbReference>
<dbReference type="InterPro" id="IPR015943">
    <property type="entry name" value="WD40/YVTN_repeat-like_dom_sf"/>
</dbReference>
<dbReference type="GO" id="GO:0036157">
    <property type="term" value="C:outer dynein arm"/>
    <property type="evidence" value="ECO:0007669"/>
    <property type="project" value="TreeGrafter"/>
</dbReference>
<feature type="compositionally biased region" description="Acidic residues" evidence="13">
    <location>
        <begin position="640"/>
        <end position="653"/>
    </location>
</feature>
<protein>
    <submittedName>
        <fullName evidence="14">Uncharacterized protein</fullName>
    </submittedName>
</protein>
<evidence type="ECO:0000313" key="15">
    <source>
        <dbReference type="Proteomes" id="UP000324907"/>
    </source>
</evidence>
<dbReference type="Gene3D" id="2.130.10.10">
    <property type="entry name" value="YVTN repeat-like/Quinoprotein amine dehydrogenase"/>
    <property type="match status" value="1"/>
</dbReference>
<comment type="similarity">
    <text evidence="2">Belongs to the dynein intermediate chain family.</text>
</comment>
<dbReference type="EMBL" id="VLTL01000170">
    <property type="protein sequence ID" value="KAA0157003.1"/>
    <property type="molecule type" value="Genomic_DNA"/>
</dbReference>
<dbReference type="GO" id="GO:0045503">
    <property type="term" value="F:dynein light chain binding"/>
    <property type="evidence" value="ECO:0007669"/>
    <property type="project" value="TreeGrafter"/>
</dbReference>
<keyword evidence="7" id="KW-0243">Dynein</keyword>
<dbReference type="Proteomes" id="UP000324907">
    <property type="component" value="Unassembled WGS sequence"/>
</dbReference>
<name>A0A5A8CV40_CAFRO</name>
<gene>
    <name evidence="14" type="ORF">FNF28_06570</name>
</gene>
<keyword evidence="9" id="KW-0505">Motor protein</keyword>
<evidence type="ECO:0000313" key="14">
    <source>
        <dbReference type="EMBL" id="KAA0157003.1"/>
    </source>
</evidence>
<evidence type="ECO:0000256" key="6">
    <source>
        <dbReference type="ARBA" id="ARBA00022737"/>
    </source>
</evidence>
<dbReference type="PANTHER" id="PTHR12442:SF7">
    <property type="entry name" value="DYNEIN AXONEMAL INTERMEDIATE CHAIN 2"/>
    <property type="match status" value="1"/>
</dbReference>
<dbReference type="SMART" id="SM00320">
    <property type="entry name" value="WD40"/>
    <property type="match status" value="2"/>
</dbReference>
<keyword evidence="4 12" id="KW-0853">WD repeat</keyword>
<dbReference type="AlphaFoldDB" id="A0A5A8CV40"/>
<dbReference type="PANTHER" id="PTHR12442">
    <property type="entry name" value="DYNEIN INTERMEDIATE CHAIN"/>
    <property type="match status" value="1"/>
</dbReference>
<feature type="compositionally biased region" description="Low complexity" evidence="13">
    <location>
        <begin position="657"/>
        <end position="668"/>
    </location>
</feature>
<keyword evidence="8" id="KW-0969">Cilium</keyword>
<evidence type="ECO:0000256" key="11">
    <source>
        <dbReference type="ARBA" id="ARBA00023273"/>
    </source>
</evidence>